<name>A0ABS0XKH8_9SPHN</name>
<dbReference type="InterPro" id="IPR029016">
    <property type="entry name" value="GAF-like_dom_sf"/>
</dbReference>
<accession>A0ABS0XKH8</accession>
<dbReference type="PANTHER" id="PTHR43102:SF2">
    <property type="entry name" value="GAF DOMAIN-CONTAINING PROTEIN"/>
    <property type="match status" value="1"/>
</dbReference>
<organism evidence="2 3">
    <name type="scientific">Sphingomonas mollis</name>
    <dbReference type="NCBI Taxonomy" id="2795726"/>
    <lineage>
        <taxon>Bacteria</taxon>
        <taxon>Pseudomonadati</taxon>
        <taxon>Pseudomonadota</taxon>
        <taxon>Alphaproteobacteria</taxon>
        <taxon>Sphingomonadales</taxon>
        <taxon>Sphingomonadaceae</taxon>
        <taxon>Sphingomonas</taxon>
    </lineage>
</organism>
<reference evidence="3" key="1">
    <citation type="submission" date="2020-12" db="EMBL/GenBank/DDBJ databases">
        <title>Hymenobacter sp.</title>
        <authorList>
            <person name="Kim M.K."/>
        </authorList>
    </citation>
    <scope>NUCLEOTIDE SEQUENCE [LARGE SCALE GENOMIC DNA]</scope>
    <source>
        <strain evidence="3">BT553</strain>
    </source>
</reference>
<comment type="caution">
    <text evidence="2">The sequence shown here is derived from an EMBL/GenBank/DDBJ whole genome shotgun (WGS) entry which is preliminary data.</text>
</comment>
<feature type="domain" description="GAF" evidence="1">
    <location>
        <begin position="29"/>
        <end position="155"/>
    </location>
</feature>
<evidence type="ECO:0000313" key="2">
    <source>
        <dbReference type="EMBL" id="MBJ6120330.1"/>
    </source>
</evidence>
<dbReference type="PANTHER" id="PTHR43102">
    <property type="entry name" value="SLR1143 PROTEIN"/>
    <property type="match status" value="1"/>
</dbReference>
<dbReference type="Gene3D" id="3.30.450.40">
    <property type="match status" value="1"/>
</dbReference>
<sequence length="170" mass="18443">MSPHPANEAQREQAVIRSGALHATGRAELQRVVDLACEAFVAPMSSVSIVFRDWQYLIATKGMKAGVYRRSTSFCGHAIMAPDTIFCVPDATRDPRFAGNPVVTEGMELRFYAGAPIIDDNGLPLGTICVIDVEPREPISPTEAHCLETLAADIMAIFHRHALVPSDEPA</sequence>
<dbReference type="Proteomes" id="UP000640426">
    <property type="component" value="Unassembled WGS sequence"/>
</dbReference>
<keyword evidence="3" id="KW-1185">Reference proteome</keyword>
<proteinExistence type="predicted"/>
<protein>
    <submittedName>
        <fullName evidence="2">GAF domain-containing protein</fullName>
    </submittedName>
</protein>
<evidence type="ECO:0000259" key="1">
    <source>
        <dbReference type="Pfam" id="PF01590"/>
    </source>
</evidence>
<dbReference type="SUPFAM" id="SSF55781">
    <property type="entry name" value="GAF domain-like"/>
    <property type="match status" value="1"/>
</dbReference>
<gene>
    <name evidence="2" type="ORF">JAO74_00845</name>
</gene>
<dbReference type="InterPro" id="IPR003018">
    <property type="entry name" value="GAF"/>
</dbReference>
<dbReference type="EMBL" id="JAELXS010000001">
    <property type="protein sequence ID" value="MBJ6120330.1"/>
    <property type="molecule type" value="Genomic_DNA"/>
</dbReference>
<evidence type="ECO:0000313" key="3">
    <source>
        <dbReference type="Proteomes" id="UP000640426"/>
    </source>
</evidence>
<dbReference type="Pfam" id="PF01590">
    <property type="entry name" value="GAF"/>
    <property type="match status" value="1"/>
</dbReference>